<dbReference type="EMBL" id="CAWUPB010000851">
    <property type="protein sequence ID" value="CAK7326950.1"/>
    <property type="molecule type" value="Genomic_DNA"/>
</dbReference>
<protein>
    <submittedName>
        <fullName evidence="1">Uncharacterized protein</fullName>
    </submittedName>
</protein>
<organism evidence="1 2">
    <name type="scientific">Dovyalis caffra</name>
    <dbReference type="NCBI Taxonomy" id="77055"/>
    <lineage>
        <taxon>Eukaryota</taxon>
        <taxon>Viridiplantae</taxon>
        <taxon>Streptophyta</taxon>
        <taxon>Embryophyta</taxon>
        <taxon>Tracheophyta</taxon>
        <taxon>Spermatophyta</taxon>
        <taxon>Magnoliopsida</taxon>
        <taxon>eudicotyledons</taxon>
        <taxon>Gunneridae</taxon>
        <taxon>Pentapetalae</taxon>
        <taxon>rosids</taxon>
        <taxon>fabids</taxon>
        <taxon>Malpighiales</taxon>
        <taxon>Salicaceae</taxon>
        <taxon>Flacourtieae</taxon>
        <taxon>Dovyalis</taxon>
    </lineage>
</organism>
<comment type="caution">
    <text evidence="1">The sequence shown here is derived from an EMBL/GenBank/DDBJ whole genome shotgun (WGS) entry which is preliminary data.</text>
</comment>
<reference evidence="1 2" key="1">
    <citation type="submission" date="2024-01" db="EMBL/GenBank/DDBJ databases">
        <authorList>
            <person name="Waweru B."/>
        </authorList>
    </citation>
    <scope>NUCLEOTIDE SEQUENCE [LARGE SCALE GENOMIC DNA]</scope>
</reference>
<evidence type="ECO:0000313" key="2">
    <source>
        <dbReference type="Proteomes" id="UP001314170"/>
    </source>
</evidence>
<dbReference type="Proteomes" id="UP001314170">
    <property type="component" value="Unassembled WGS sequence"/>
</dbReference>
<keyword evidence="2" id="KW-1185">Reference proteome</keyword>
<sequence length="64" mass="7306">MEGPETLKLAARASLLWAQNHVDQDREIHGLFCNYTGRLLLENIFLLRALVDNVTDDYPPPLVE</sequence>
<name>A0AAV1R367_9ROSI</name>
<proteinExistence type="predicted"/>
<accession>A0AAV1R367</accession>
<gene>
    <name evidence="1" type="ORF">DCAF_LOCUS4656</name>
</gene>
<evidence type="ECO:0000313" key="1">
    <source>
        <dbReference type="EMBL" id="CAK7326950.1"/>
    </source>
</evidence>
<dbReference type="AlphaFoldDB" id="A0AAV1R367"/>